<evidence type="ECO:0000313" key="11">
    <source>
        <dbReference type="EMBL" id="PZQ97930.1"/>
    </source>
</evidence>
<keyword evidence="6 9" id="KW-1133">Transmembrane helix</keyword>
<name>A0A2W5UJ21_CERSP</name>
<evidence type="ECO:0000313" key="12">
    <source>
        <dbReference type="Proteomes" id="UP000248975"/>
    </source>
</evidence>
<comment type="similarity">
    <text evidence="2">Belongs to the bacterial sugar transferase family.</text>
</comment>
<keyword evidence="8" id="KW-0270">Exopolysaccharide synthesis</keyword>
<evidence type="ECO:0000256" key="4">
    <source>
        <dbReference type="ARBA" id="ARBA00022679"/>
    </source>
</evidence>
<dbReference type="EMBL" id="QFQS01000002">
    <property type="protein sequence ID" value="PZQ97930.1"/>
    <property type="molecule type" value="Genomic_DNA"/>
</dbReference>
<evidence type="ECO:0000256" key="1">
    <source>
        <dbReference type="ARBA" id="ARBA00004236"/>
    </source>
</evidence>
<dbReference type="Proteomes" id="UP000248975">
    <property type="component" value="Unassembled WGS sequence"/>
</dbReference>
<keyword evidence="4 11" id="KW-0808">Transferase</keyword>
<evidence type="ECO:0000256" key="7">
    <source>
        <dbReference type="ARBA" id="ARBA00023136"/>
    </source>
</evidence>
<dbReference type="GO" id="GO:0016780">
    <property type="term" value="F:phosphotransferase activity, for other substituted phosphate groups"/>
    <property type="evidence" value="ECO:0007669"/>
    <property type="project" value="TreeGrafter"/>
</dbReference>
<dbReference type="InterPro" id="IPR003362">
    <property type="entry name" value="Bact_transf"/>
</dbReference>
<evidence type="ECO:0000256" key="9">
    <source>
        <dbReference type="SAM" id="Phobius"/>
    </source>
</evidence>
<accession>A0A2W5UJ21</accession>
<organism evidence="11 12">
    <name type="scientific">Cereibacter sphaeroides</name>
    <name type="common">Rhodobacter sphaeroides</name>
    <dbReference type="NCBI Taxonomy" id="1063"/>
    <lineage>
        <taxon>Bacteria</taxon>
        <taxon>Pseudomonadati</taxon>
        <taxon>Pseudomonadota</taxon>
        <taxon>Alphaproteobacteria</taxon>
        <taxon>Rhodobacterales</taxon>
        <taxon>Paracoccaceae</taxon>
        <taxon>Cereibacter</taxon>
    </lineage>
</organism>
<evidence type="ECO:0000256" key="2">
    <source>
        <dbReference type="ARBA" id="ARBA00006464"/>
    </source>
</evidence>
<keyword evidence="3" id="KW-1003">Cell membrane</keyword>
<feature type="domain" description="Bacterial sugar transferase" evidence="10">
    <location>
        <begin position="38"/>
        <end position="226"/>
    </location>
</feature>
<proteinExistence type="inferred from homology"/>
<evidence type="ECO:0000256" key="8">
    <source>
        <dbReference type="ARBA" id="ARBA00023169"/>
    </source>
</evidence>
<dbReference type="Pfam" id="PF02397">
    <property type="entry name" value="Bac_transf"/>
    <property type="match status" value="1"/>
</dbReference>
<dbReference type="PANTHER" id="PTHR30576">
    <property type="entry name" value="COLANIC BIOSYNTHESIS UDP-GLUCOSE LIPID CARRIER TRANSFERASE"/>
    <property type="match status" value="1"/>
</dbReference>
<dbReference type="PANTHER" id="PTHR30576:SF4">
    <property type="entry name" value="UNDECAPRENYL-PHOSPHATE GALACTOSE PHOSPHOTRANSFERASE"/>
    <property type="match status" value="1"/>
</dbReference>
<evidence type="ECO:0000256" key="5">
    <source>
        <dbReference type="ARBA" id="ARBA00022692"/>
    </source>
</evidence>
<evidence type="ECO:0000256" key="6">
    <source>
        <dbReference type="ARBA" id="ARBA00022989"/>
    </source>
</evidence>
<protein>
    <submittedName>
        <fullName evidence="11">Sugar transferase</fullName>
    </submittedName>
</protein>
<evidence type="ECO:0000256" key="3">
    <source>
        <dbReference type="ARBA" id="ARBA00022475"/>
    </source>
</evidence>
<keyword evidence="7 9" id="KW-0472">Membrane</keyword>
<keyword evidence="5 9" id="KW-0812">Transmembrane</keyword>
<comment type="caution">
    <text evidence="11">The sequence shown here is derived from an EMBL/GenBank/DDBJ whole genome shotgun (WGS) entry which is preliminary data.</text>
</comment>
<dbReference type="GO" id="GO:0000271">
    <property type="term" value="P:polysaccharide biosynthetic process"/>
    <property type="evidence" value="ECO:0007669"/>
    <property type="project" value="UniProtKB-KW"/>
</dbReference>
<dbReference type="GO" id="GO:0005886">
    <property type="term" value="C:plasma membrane"/>
    <property type="evidence" value="ECO:0007669"/>
    <property type="project" value="UniProtKB-SubCell"/>
</dbReference>
<sequence>MTINFQQFPTSLATPVKPAVIADAPVRANPGAYRRAFKRMIDVSAVVLAAPIVVPVVAVLAIFVAADGGSPFYAQERVGRGRHVFKMWKLRSMVTDADARMEACLAADPEMRREWDETQKLKNDPRITRFGRVLRKCSLDELPQLWNVLKGDMSLVGPRPMMTSQQELYPSNVYYAMRPGITGYWQTSDRNETSFAARATYDAAYERDLSFVTDVQILARTVRTVVNGTGY</sequence>
<gene>
    <name evidence="11" type="ORF">DI533_12390</name>
</gene>
<comment type="subcellular location">
    <subcellularLocation>
        <location evidence="1">Cell membrane</location>
    </subcellularLocation>
</comment>
<feature type="transmembrane region" description="Helical" evidence="9">
    <location>
        <begin position="43"/>
        <end position="66"/>
    </location>
</feature>
<dbReference type="AlphaFoldDB" id="A0A2W5UJ21"/>
<reference evidence="11 12" key="1">
    <citation type="submission" date="2017-08" db="EMBL/GenBank/DDBJ databases">
        <title>Infants hospitalized years apart are colonized by the same room-sourced microbial strains.</title>
        <authorList>
            <person name="Brooks B."/>
            <person name="Olm M.R."/>
            <person name="Firek B.A."/>
            <person name="Baker R."/>
            <person name="Thomas B.C."/>
            <person name="Morowitz M.J."/>
            <person name="Banfield J.F."/>
        </authorList>
    </citation>
    <scope>NUCLEOTIDE SEQUENCE [LARGE SCALE GENOMIC DNA]</scope>
    <source>
        <strain evidence="11">S2_003_000_R2_11</strain>
    </source>
</reference>
<evidence type="ECO:0000259" key="10">
    <source>
        <dbReference type="Pfam" id="PF02397"/>
    </source>
</evidence>